<sequence>MKHFSKYHHYDTQSTSNTILSPHSICYTAGPNLEGSQKREVGYHPLQVTIYLFIVQVVH</sequence>
<protein>
    <submittedName>
        <fullName evidence="1">Uncharacterized protein</fullName>
    </submittedName>
</protein>
<evidence type="ECO:0000313" key="2">
    <source>
        <dbReference type="Proteomes" id="UP000315295"/>
    </source>
</evidence>
<keyword evidence="2" id="KW-1185">Reference proteome</keyword>
<dbReference type="AlphaFoldDB" id="A0A540N8D3"/>
<name>A0A540N8D3_MALBA</name>
<organism evidence="1 2">
    <name type="scientific">Malus baccata</name>
    <name type="common">Siberian crab apple</name>
    <name type="synonym">Pyrus baccata</name>
    <dbReference type="NCBI Taxonomy" id="106549"/>
    <lineage>
        <taxon>Eukaryota</taxon>
        <taxon>Viridiplantae</taxon>
        <taxon>Streptophyta</taxon>
        <taxon>Embryophyta</taxon>
        <taxon>Tracheophyta</taxon>
        <taxon>Spermatophyta</taxon>
        <taxon>Magnoliopsida</taxon>
        <taxon>eudicotyledons</taxon>
        <taxon>Gunneridae</taxon>
        <taxon>Pentapetalae</taxon>
        <taxon>rosids</taxon>
        <taxon>fabids</taxon>
        <taxon>Rosales</taxon>
        <taxon>Rosaceae</taxon>
        <taxon>Amygdaloideae</taxon>
        <taxon>Maleae</taxon>
        <taxon>Malus</taxon>
    </lineage>
</organism>
<reference evidence="1 2" key="1">
    <citation type="journal article" date="2019" name="G3 (Bethesda)">
        <title>Sequencing of a Wild Apple (Malus baccata) Genome Unravels the Differences Between Cultivated and Wild Apple Species Regarding Disease Resistance and Cold Tolerance.</title>
        <authorList>
            <person name="Chen X."/>
        </authorList>
    </citation>
    <scope>NUCLEOTIDE SEQUENCE [LARGE SCALE GENOMIC DNA]</scope>
    <source>
        <strain evidence="2">cv. Shandingzi</strain>
        <tissue evidence="1">Leaves</tissue>
    </source>
</reference>
<dbReference type="EMBL" id="VIEB01000087">
    <property type="protein sequence ID" value="TQE07314.1"/>
    <property type="molecule type" value="Genomic_DNA"/>
</dbReference>
<comment type="caution">
    <text evidence="1">The sequence shown here is derived from an EMBL/GenBank/DDBJ whole genome shotgun (WGS) entry which is preliminary data.</text>
</comment>
<accession>A0A540N8D3</accession>
<proteinExistence type="predicted"/>
<dbReference type="Proteomes" id="UP000315295">
    <property type="component" value="Unassembled WGS sequence"/>
</dbReference>
<gene>
    <name evidence="1" type="ORF">C1H46_006967</name>
</gene>
<evidence type="ECO:0000313" key="1">
    <source>
        <dbReference type="EMBL" id="TQE07314.1"/>
    </source>
</evidence>